<sequence length="271" mass="30280">MAKKMRCVAFECSMHLNYPSISITDHVLSSLPTGLQSIYEDAYLANSTPEGKEVICDPVDVDVEMEAPEELDAMNLDYPEEVPPPPVPVSGLKTWFFKPLIKQVPSDDSSPTWDKMIQTAIERIVLRISALVSGPGKMMLEQDLWALADGIVQGAFDDLEEQLNHSSSQPPIPFSKASFLQFLKRIKAENLQLKEQVSLRDSQLKEKDKELTCLKSFVRHFKGDIQLLETQQLRETLEGRESEIESLKAKLAAIQGQFVAASPLKPSSSSF</sequence>
<reference evidence="2 3" key="1">
    <citation type="submission" date="2014-04" db="EMBL/GenBank/DDBJ databases">
        <title>Evolutionary Origins and Diversification of the Mycorrhizal Mutualists.</title>
        <authorList>
            <consortium name="DOE Joint Genome Institute"/>
            <consortium name="Mycorrhizal Genomics Consortium"/>
            <person name="Kohler A."/>
            <person name="Kuo A."/>
            <person name="Nagy L.G."/>
            <person name="Floudas D."/>
            <person name="Copeland A."/>
            <person name="Barry K.W."/>
            <person name="Cichocki N."/>
            <person name="Veneault-Fourrey C."/>
            <person name="LaButti K."/>
            <person name="Lindquist E.A."/>
            <person name="Lipzen A."/>
            <person name="Lundell T."/>
            <person name="Morin E."/>
            <person name="Murat C."/>
            <person name="Riley R."/>
            <person name="Ohm R."/>
            <person name="Sun H."/>
            <person name="Tunlid A."/>
            <person name="Henrissat B."/>
            <person name="Grigoriev I.V."/>
            <person name="Hibbett D.S."/>
            <person name="Martin F."/>
        </authorList>
    </citation>
    <scope>NUCLEOTIDE SEQUENCE [LARGE SCALE GENOMIC DNA]</scope>
    <source>
        <strain evidence="2 3">FD-317 M1</strain>
    </source>
</reference>
<name>A0A0D0CNG5_9AGAR</name>
<organism evidence="2 3">
    <name type="scientific">Collybiopsis luxurians FD-317 M1</name>
    <dbReference type="NCBI Taxonomy" id="944289"/>
    <lineage>
        <taxon>Eukaryota</taxon>
        <taxon>Fungi</taxon>
        <taxon>Dikarya</taxon>
        <taxon>Basidiomycota</taxon>
        <taxon>Agaricomycotina</taxon>
        <taxon>Agaricomycetes</taxon>
        <taxon>Agaricomycetidae</taxon>
        <taxon>Agaricales</taxon>
        <taxon>Marasmiineae</taxon>
        <taxon>Omphalotaceae</taxon>
        <taxon>Collybiopsis</taxon>
        <taxon>Collybiopsis luxurians</taxon>
    </lineage>
</organism>
<evidence type="ECO:0000256" key="1">
    <source>
        <dbReference type="SAM" id="Coils"/>
    </source>
</evidence>
<dbReference type="AlphaFoldDB" id="A0A0D0CNG5"/>
<proteinExistence type="predicted"/>
<dbReference type="EMBL" id="KN834795">
    <property type="protein sequence ID" value="KIK56813.1"/>
    <property type="molecule type" value="Genomic_DNA"/>
</dbReference>
<evidence type="ECO:0000313" key="3">
    <source>
        <dbReference type="Proteomes" id="UP000053593"/>
    </source>
</evidence>
<feature type="coiled-coil region" evidence="1">
    <location>
        <begin position="230"/>
        <end position="257"/>
    </location>
</feature>
<evidence type="ECO:0000313" key="2">
    <source>
        <dbReference type="EMBL" id="KIK56813.1"/>
    </source>
</evidence>
<accession>A0A0D0CNG5</accession>
<keyword evidence="1" id="KW-0175">Coiled coil</keyword>
<dbReference type="Proteomes" id="UP000053593">
    <property type="component" value="Unassembled WGS sequence"/>
</dbReference>
<gene>
    <name evidence="2" type="ORF">GYMLUDRAFT_247593</name>
</gene>
<protein>
    <submittedName>
        <fullName evidence="2">Uncharacterized protein</fullName>
    </submittedName>
</protein>
<dbReference type="HOGENOM" id="CLU_023362_1_0_1"/>
<keyword evidence="3" id="KW-1185">Reference proteome</keyword>